<evidence type="ECO:0000313" key="2">
    <source>
        <dbReference type="EMBL" id="MFC3997608.1"/>
    </source>
</evidence>
<reference evidence="3" key="1">
    <citation type="journal article" date="2019" name="Int. J. Syst. Evol. Microbiol.">
        <title>The Global Catalogue of Microorganisms (GCM) 10K type strain sequencing project: providing services to taxonomists for standard genome sequencing and annotation.</title>
        <authorList>
            <consortium name="The Broad Institute Genomics Platform"/>
            <consortium name="The Broad Institute Genome Sequencing Center for Infectious Disease"/>
            <person name="Wu L."/>
            <person name="Ma J."/>
        </authorList>
    </citation>
    <scope>NUCLEOTIDE SEQUENCE [LARGE SCALE GENOMIC DNA]</scope>
    <source>
        <strain evidence="3">TBRC 1826</strain>
    </source>
</reference>
<comment type="caution">
    <text evidence="2">The sequence shown here is derived from an EMBL/GenBank/DDBJ whole genome shotgun (WGS) entry which is preliminary data.</text>
</comment>
<dbReference type="PANTHER" id="PTHR43014:SF2">
    <property type="entry name" value="MERCURIC REDUCTASE"/>
    <property type="match status" value="1"/>
</dbReference>
<evidence type="ECO:0000313" key="3">
    <source>
        <dbReference type="Proteomes" id="UP001595847"/>
    </source>
</evidence>
<dbReference type="Gene3D" id="3.50.50.60">
    <property type="entry name" value="FAD/NAD(P)-binding domain"/>
    <property type="match status" value="2"/>
</dbReference>
<keyword evidence="3" id="KW-1185">Reference proteome</keyword>
<dbReference type="Pfam" id="PF07992">
    <property type="entry name" value="Pyr_redox_2"/>
    <property type="match status" value="1"/>
</dbReference>
<proteinExistence type="predicted"/>
<dbReference type="EMBL" id="JBHSBH010000010">
    <property type="protein sequence ID" value="MFC3997608.1"/>
    <property type="molecule type" value="Genomic_DNA"/>
</dbReference>
<sequence length="126" mass="12498">MAIVESGLSAALAGQGVDVRLGVTPVRVVRGADGIASVVLDDGTAFAAEALLVSTGRRPNTGELGLEAVGLDPAAGVTVDDTMIVVDEGRGVLVGATFVGQDVAELVHAATPPWDGRSAVSPAGRP</sequence>
<feature type="domain" description="FAD/NAD(P)-binding" evidence="1">
    <location>
        <begin position="8"/>
        <end position="85"/>
    </location>
</feature>
<accession>A0ABV8FSA8</accession>
<dbReference type="SUPFAM" id="SSF51905">
    <property type="entry name" value="FAD/NAD(P)-binding domain"/>
    <property type="match status" value="1"/>
</dbReference>
<organism evidence="2 3">
    <name type="scientific">Nocardiopsis sediminis</name>
    <dbReference type="NCBI Taxonomy" id="1778267"/>
    <lineage>
        <taxon>Bacteria</taxon>
        <taxon>Bacillati</taxon>
        <taxon>Actinomycetota</taxon>
        <taxon>Actinomycetes</taxon>
        <taxon>Streptosporangiales</taxon>
        <taxon>Nocardiopsidaceae</taxon>
        <taxon>Nocardiopsis</taxon>
    </lineage>
</organism>
<name>A0ABV8FSA8_9ACTN</name>
<dbReference type="RefSeq" id="WP_378534680.1">
    <property type="nucleotide sequence ID" value="NZ_JBHSBH010000010.1"/>
</dbReference>
<protein>
    <submittedName>
        <fullName evidence="2">FAD-dependent oxidoreductase</fullName>
    </submittedName>
</protein>
<evidence type="ECO:0000259" key="1">
    <source>
        <dbReference type="Pfam" id="PF07992"/>
    </source>
</evidence>
<dbReference type="InterPro" id="IPR036188">
    <property type="entry name" value="FAD/NAD-bd_sf"/>
</dbReference>
<dbReference type="InterPro" id="IPR023753">
    <property type="entry name" value="FAD/NAD-binding_dom"/>
</dbReference>
<dbReference type="PANTHER" id="PTHR43014">
    <property type="entry name" value="MERCURIC REDUCTASE"/>
    <property type="match status" value="1"/>
</dbReference>
<dbReference type="Proteomes" id="UP001595847">
    <property type="component" value="Unassembled WGS sequence"/>
</dbReference>
<gene>
    <name evidence="2" type="ORF">ACFOVU_16865</name>
</gene>